<dbReference type="EMBL" id="PVBQ01000008">
    <property type="protein sequence ID" value="PRD47117.1"/>
    <property type="molecule type" value="Genomic_DNA"/>
</dbReference>
<dbReference type="AlphaFoldDB" id="A0A2S9J2V4"/>
<protein>
    <recommendedName>
        <fullName evidence="3">Fibronectin type-III domain-containing protein</fullName>
    </recommendedName>
</protein>
<accession>A0A2S9J2V4</accession>
<dbReference type="OrthoDB" id="703469at2"/>
<comment type="caution">
    <text evidence="1">The sequence shown here is derived from an EMBL/GenBank/DDBJ whole genome shotgun (WGS) entry which is preliminary data.</text>
</comment>
<sequence length="205" mass="22778">MAKPVLTSKTRTESRLVQYASNVVKKSKENADLFPDAAEKVTLLETALADYTDSLSEAAFRDMRQVVIKNQQAVLVRQLLYDLSLHVESVAKGDPNIVLAAGFVPGKNNAPNAGISPKANDLRALVTHPGTNTVQLRVNPWRPARFYQFEYRKAGSLNEWTAVLSTKSKLGVSDLNYLQEYEFRVTYLGTNPTPNYSDTVRCVVV</sequence>
<keyword evidence="2" id="KW-1185">Reference proteome</keyword>
<dbReference type="Proteomes" id="UP000239711">
    <property type="component" value="Unassembled WGS sequence"/>
</dbReference>
<reference evidence="1 2" key="1">
    <citation type="submission" date="2018-02" db="EMBL/GenBank/DDBJ databases">
        <title>The draft genome of Sphingobacterium sp. 5JN-11.</title>
        <authorList>
            <person name="Liu L."/>
            <person name="Li L."/>
            <person name="Liang L."/>
            <person name="Zhang X."/>
            <person name="Wang T."/>
        </authorList>
    </citation>
    <scope>NUCLEOTIDE SEQUENCE [LARGE SCALE GENOMIC DNA]</scope>
    <source>
        <strain evidence="1 2">5JN-11</strain>
    </source>
</reference>
<evidence type="ECO:0000313" key="2">
    <source>
        <dbReference type="Proteomes" id="UP000239711"/>
    </source>
</evidence>
<organism evidence="1 2">
    <name type="scientific">Sphingobacterium haloxyli</name>
    <dbReference type="NCBI Taxonomy" id="2100533"/>
    <lineage>
        <taxon>Bacteria</taxon>
        <taxon>Pseudomonadati</taxon>
        <taxon>Bacteroidota</taxon>
        <taxon>Sphingobacteriia</taxon>
        <taxon>Sphingobacteriales</taxon>
        <taxon>Sphingobacteriaceae</taxon>
        <taxon>Sphingobacterium</taxon>
    </lineage>
</organism>
<dbReference type="RefSeq" id="WP_105717234.1">
    <property type="nucleotide sequence ID" value="NZ_PVBQ01000008.1"/>
</dbReference>
<evidence type="ECO:0000313" key="1">
    <source>
        <dbReference type="EMBL" id="PRD47117.1"/>
    </source>
</evidence>
<name>A0A2S9J2V4_9SPHI</name>
<dbReference type="InterPro" id="IPR036116">
    <property type="entry name" value="FN3_sf"/>
</dbReference>
<evidence type="ECO:0008006" key="3">
    <source>
        <dbReference type="Google" id="ProtNLM"/>
    </source>
</evidence>
<gene>
    <name evidence="1" type="ORF">C5745_11915</name>
</gene>
<dbReference type="SUPFAM" id="SSF49265">
    <property type="entry name" value="Fibronectin type III"/>
    <property type="match status" value="1"/>
</dbReference>
<proteinExistence type="predicted"/>